<dbReference type="RefSeq" id="WP_157342089.1">
    <property type="nucleotide sequence ID" value="NZ_WQNF01000004.1"/>
</dbReference>
<dbReference type="Proteomes" id="UP000436468">
    <property type="component" value="Unassembled WGS sequence"/>
</dbReference>
<organism evidence="1 2">
    <name type="scientific">Bradyrhizobium pachyrhizi</name>
    <dbReference type="NCBI Taxonomy" id="280333"/>
    <lineage>
        <taxon>Bacteria</taxon>
        <taxon>Pseudomonadati</taxon>
        <taxon>Pseudomonadota</taxon>
        <taxon>Alphaproteobacteria</taxon>
        <taxon>Hyphomicrobiales</taxon>
        <taxon>Nitrobacteraceae</taxon>
        <taxon>Bradyrhizobium</taxon>
    </lineage>
</organism>
<dbReference type="AlphaFoldDB" id="A0A844SLC6"/>
<name>A0A844SLC6_9BRAD</name>
<keyword evidence="2" id="KW-1185">Reference proteome</keyword>
<evidence type="ECO:0000313" key="1">
    <source>
        <dbReference type="EMBL" id="MVT64859.1"/>
    </source>
</evidence>
<reference evidence="1 2" key="1">
    <citation type="submission" date="2019-12" db="EMBL/GenBank/DDBJ databases">
        <title>Draft genome sequences Bradyrhizobium cajani AMBPC1010, Bradyrhizobium pachyrhizi AMBPC1040 and Bradyrhizobium yuanmingense ALSPC3051, three plant growth promoting strains isolated from nodules of Cajanus cajan L. in Dominican Republic.</title>
        <authorList>
            <person name="Flores-Felix J.D."/>
            <person name="Araujo J."/>
            <person name="Diaz-Alcantara C."/>
            <person name="Gonzalez-Andres F."/>
            <person name="Velazquez E."/>
        </authorList>
    </citation>
    <scope>NUCLEOTIDE SEQUENCE [LARGE SCALE GENOMIC DNA]</scope>
    <source>
        <strain evidence="1 2">1040</strain>
    </source>
</reference>
<dbReference type="EMBL" id="WQNF01000004">
    <property type="protein sequence ID" value="MVT64859.1"/>
    <property type="molecule type" value="Genomic_DNA"/>
</dbReference>
<gene>
    <name evidence="1" type="ORF">GPL21_07030</name>
</gene>
<sequence length="119" mass="12722">MAERIAAASAPDRPDARAKLAVISELRRVGLQVQSEIAKMGLSVNLEESAMLSDSFARVRIDDIVEVLEARFPGALPADLGERLAGLDRDELRQVLRRSATAASIEEAVAVPAGTDLGR</sequence>
<proteinExistence type="predicted"/>
<accession>A0A844SLC6</accession>
<protein>
    <submittedName>
        <fullName evidence="1">Uncharacterized protein</fullName>
    </submittedName>
</protein>
<comment type="caution">
    <text evidence="1">The sequence shown here is derived from an EMBL/GenBank/DDBJ whole genome shotgun (WGS) entry which is preliminary data.</text>
</comment>
<evidence type="ECO:0000313" key="2">
    <source>
        <dbReference type="Proteomes" id="UP000436468"/>
    </source>
</evidence>